<reference evidence="1 2" key="1">
    <citation type="submission" date="2019-12" db="EMBL/GenBank/DDBJ databases">
        <authorList>
            <person name="Feng G."/>
            <person name="Zhu H."/>
        </authorList>
    </citation>
    <scope>NUCLEOTIDE SEQUENCE [LARGE SCALE GENOMIC DNA]</scope>
    <source>
        <strain evidence="1 2">FGD1</strain>
    </source>
</reference>
<evidence type="ECO:0000313" key="2">
    <source>
        <dbReference type="Proteomes" id="UP000465810"/>
    </source>
</evidence>
<evidence type="ECO:0000313" key="1">
    <source>
        <dbReference type="EMBL" id="MYL99573.1"/>
    </source>
</evidence>
<name>A0A7X4GJ81_9SPHN</name>
<proteinExistence type="predicted"/>
<dbReference type="Proteomes" id="UP000465810">
    <property type="component" value="Unassembled WGS sequence"/>
</dbReference>
<organism evidence="1 2">
    <name type="scientific">Novosphingobium silvae</name>
    <dbReference type="NCBI Taxonomy" id="2692619"/>
    <lineage>
        <taxon>Bacteria</taxon>
        <taxon>Pseudomonadati</taxon>
        <taxon>Pseudomonadota</taxon>
        <taxon>Alphaproteobacteria</taxon>
        <taxon>Sphingomonadales</taxon>
        <taxon>Sphingomonadaceae</taxon>
        <taxon>Novosphingobium</taxon>
    </lineage>
</organism>
<dbReference type="AlphaFoldDB" id="A0A7X4GJ81"/>
<protein>
    <submittedName>
        <fullName evidence="1">Uncharacterized protein</fullName>
    </submittedName>
</protein>
<accession>A0A7X4GJ81</accession>
<keyword evidence="2" id="KW-1185">Reference proteome</keyword>
<comment type="caution">
    <text evidence="1">The sequence shown here is derived from an EMBL/GenBank/DDBJ whole genome shotgun (WGS) entry which is preliminary data.</text>
</comment>
<gene>
    <name evidence="1" type="ORF">GR702_17570</name>
</gene>
<dbReference type="EMBL" id="WVTD01000017">
    <property type="protein sequence ID" value="MYL99573.1"/>
    <property type="molecule type" value="Genomic_DNA"/>
</dbReference>
<dbReference type="RefSeq" id="WP_160987017.1">
    <property type="nucleotide sequence ID" value="NZ_WVTD01000017.1"/>
</dbReference>
<sequence length="193" mass="20659">MTDVQDSAVEAMAKAHCDFFGGEGWWDTGLLADTKPKAIEAMHAALSAMPAATALEAWQELVEYDDRTSPEGYPDMALITFEELRMFMSRAAFPDCTCGEIAGEDPDCSVHAASLPAPDTAGDVVANIYDHICHADRSLEAMTDATVNAIEAWKLNDADAIDKAMRHGLERIAKDVRAILLAALNSTAAEGGV</sequence>